<dbReference type="Gene3D" id="3.40.960.10">
    <property type="entry name" value="VSR Endonuclease"/>
    <property type="match status" value="1"/>
</dbReference>
<dbReference type="InterPro" id="IPR025159">
    <property type="entry name" value="AbiEi_N"/>
</dbReference>
<reference evidence="2 3" key="1">
    <citation type="submission" date="2020-10" db="EMBL/GenBank/DDBJ databases">
        <title>Trueperella pecoris sp. nov. isolated from bovine and porcine specimens.</title>
        <authorList>
            <person name="Schoenecker L."/>
            <person name="Schnydrig P."/>
            <person name="Brodard I."/>
            <person name="Thomann A."/>
            <person name="Hemphill A."/>
            <person name="Rodriguez-Campos S."/>
            <person name="Perreten V."/>
            <person name="Jores J."/>
            <person name="Kittl S."/>
        </authorList>
    </citation>
    <scope>NUCLEOTIDE SEQUENCE [LARGE SCALE GENOMIC DNA]</scope>
    <source>
        <strain evidence="2 3">15A0121</strain>
    </source>
</reference>
<protein>
    <submittedName>
        <fullName evidence="2">Type IV toxin-antitoxin system AbiEi family antitoxin domain-containing protein</fullName>
    </submittedName>
</protein>
<accession>A0A7M1QVM7</accession>
<gene>
    <name evidence="2" type="ORF">INS88_01225</name>
</gene>
<dbReference type="AlphaFoldDB" id="A0A7M1QVM7"/>
<proteinExistence type="predicted"/>
<evidence type="ECO:0000259" key="1">
    <source>
        <dbReference type="Pfam" id="PF13338"/>
    </source>
</evidence>
<evidence type="ECO:0000313" key="2">
    <source>
        <dbReference type="EMBL" id="QOR45883.1"/>
    </source>
</evidence>
<organism evidence="2 3">
    <name type="scientific">Trueperella pecoris</name>
    <dbReference type="NCBI Taxonomy" id="2733571"/>
    <lineage>
        <taxon>Bacteria</taxon>
        <taxon>Bacillati</taxon>
        <taxon>Actinomycetota</taxon>
        <taxon>Actinomycetes</taxon>
        <taxon>Actinomycetales</taxon>
        <taxon>Actinomycetaceae</taxon>
        <taxon>Trueperella</taxon>
    </lineage>
</organism>
<dbReference type="Pfam" id="PF13338">
    <property type="entry name" value="AbiEi_4"/>
    <property type="match status" value="1"/>
</dbReference>
<dbReference type="RefSeq" id="WP_197551337.1">
    <property type="nucleotide sequence ID" value="NZ_CP063213.1"/>
</dbReference>
<feature type="domain" description="AbiEi antitoxin N-terminal" evidence="1">
    <location>
        <begin position="45"/>
        <end position="89"/>
    </location>
</feature>
<keyword evidence="3" id="KW-1185">Reference proteome</keyword>
<name>A0A7M1QVM7_9ACTO</name>
<evidence type="ECO:0000313" key="3">
    <source>
        <dbReference type="Proteomes" id="UP000595053"/>
    </source>
</evidence>
<sequence length="320" mass="36573">MHGHDPSYDDFYAFSYPHEPFDVPPQSWGENTPWGFAEPFDGAPFVARNFGVFTTSDLQAIGINPRTFLPKAVAKGRLRRLERGIYARPGANSQVVRAILLGGRISCLSACKLYGLWVPHSPRLHVLTLRNVMTAKNSDVIMHSQHRRPPLLVPSPLEAVEQVLHFHDAETGLMVLDSALNKGLLRLEEVPELIRNLSKRKQRVLIRATGLAQSGLETRVRNFLISERVPVRPQVEIPTVGRVDMVAGESLILECNGDAFHSTKEQRNRDYLRIQNAKLLGYETVSLSYEQIFYRWEETKAYLRRLIRQRRHLRKPTPLR</sequence>
<dbReference type="EMBL" id="CP063213">
    <property type="protein sequence ID" value="QOR45883.1"/>
    <property type="molecule type" value="Genomic_DNA"/>
</dbReference>
<accession>A0A8A5UGC8</accession>
<dbReference type="Proteomes" id="UP000595053">
    <property type="component" value="Chromosome"/>
</dbReference>